<dbReference type="InterPro" id="IPR051692">
    <property type="entry name" value="OMP-like"/>
</dbReference>
<evidence type="ECO:0000256" key="2">
    <source>
        <dbReference type="ARBA" id="ARBA00022729"/>
    </source>
</evidence>
<dbReference type="PANTHER" id="PTHR34001">
    <property type="entry name" value="BLL7405 PROTEIN"/>
    <property type="match status" value="1"/>
</dbReference>
<gene>
    <name evidence="6" type="ORF">P1J78_11515</name>
</gene>
<dbReference type="RefSeq" id="WP_275567502.1">
    <property type="nucleotide sequence ID" value="NZ_JARGYC010000026.1"/>
</dbReference>
<keyword evidence="2" id="KW-0732">Signal</keyword>
<dbReference type="InterPro" id="IPR036709">
    <property type="entry name" value="Autotransporte_beta_dom_sf"/>
</dbReference>
<reference evidence="6" key="1">
    <citation type="submission" date="2023-03" db="EMBL/GenBank/DDBJ databases">
        <title>Multiphase analysis and comparison of six strains from genera Psychromarinibacter, Lutimaribacter, and Maritimibacter, including a novel species: Psychromarinibacter sediminicola sp. nov.</title>
        <authorList>
            <person name="Wang Y.-H."/>
            <person name="Ye M.-Q."/>
            <person name="Du Z.-J."/>
        </authorList>
    </citation>
    <scope>NUCLEOTIDE SEQUENCE</scope>
    <source>
        <strain evidence="6">C21-152</strain>
    </source>
</reference>
<dbReference type="Proteomes" id="UP001220964">
    <property type="component" value="Unassembled WGS sequence"/>
</dbReference>
<dbReference type="SUPFAM" id="SSF56925">
    <property type="entry name" value="OMPA-like"/>
    <property type="match status" value="1"/>
</dbReference>
<dbReference type="InterPro" id="IPR027385">
    <property type="entry name" value="Beta-barrel_OMP"/>
</dbReference>
<sequence>MLRNFCAALAVVSGTAAWGGNLIVVPDDPHPPAPPAVTITDWSGVYAGVGLSYDMMTVEDLSFGTGEFDANGAGLFGFVGYNFQAGRWVFGPELRATASWIEGTDIFMDPFKNEWSAEARGRLGYTVGKTLPFFSAGYIASGFSADHDGGGVNLANDTFSGFTLGVGIDVMLGNNTFLRAEYQHIEYDDDQLVFFGGTDPHDTTASSDRISVGFAKKF</sequence>
<evidence type="ECO:0000313" key="7">
    <source>
        <dbReference type="Proteomes" id="UP001220964"/>
    </source>
</evidence>
<dbReference type="Pfam" id="PF13505">
    <property type="entry name" value="OMP_b-brl"/>
    <property type="match status" value="1"/>
</dbReference>
<evidence type="ECO:0000256" key="3">
    <source>
        <dbReference type="ARBA" id="ARBA00023136"/>
    </source>
</evidence>
<comment type="similarity">
    <text evidence="4">Belongs to the Omp25/RopB family.</text>
</comment>
<dbReference type="InterPro" id="IPR011250">
    <property type="entry name" value="OMP/PagP_B-barrel"/>
</dbReference>
<comment type="caution">
    <text evidence="6">The sequence shown here is derived from an EMBL/GenBank/DDBJ whole genome shotgun (WGS) entry which is preliminary data.</text>
</comment>
<comment type="subcellular location">
    <subcellularLocation>
        <location evidence="1">Membrane</location>
    </subcellularLocation>
</comment>
<dbReference type="EMBL" id="JARGYC010000026">
    <property type="protein sequence ID" value="MDF0601361.1"/>
    <property type="molecule type" value="Genomic_DNA"/>
</dbReference>
<feature type="domain" description="Outer membrane protein beta-barrel" evidence="5">
    <location>
        <begin position="40"/>
        <end position="215"/>
    </location>
</feature>
<protein>
    <submittedName>
        <fullName evidence="6">Outer membrane beta-barrel protein</fullName>
    </submittedName>
</protein>
<evidence type="ECO:0000259" key="5">
    <source>
        <dbReference type="Pfam" id="PF13505"/>
    </source>
</evidence>
<name>A0AAE3NSQ6_9RHOB</name>
<evidence type="ECO:0000256" key="4">
    <source>
        <dbReference type="ARBA" id="ARBA00038306"/>
    </source>
</evidence>
<keyword evidence="3" id="KW-0472">Membrane</keyword>
<dbReference type="Gene3D" id="2.40.128.130">
    <property type="entry name" value="Autotransporter beta-domain"/>
    <property type="match status" value="1"/>
</dbReference>
<organism evidence="6 7">
    <name type="scientific">Psychromarinibacter sediminicola</name>
    <dbReference type="NCBI Taxonomy" id="3033385"/>
    <lineage>
        <taxon>Bacteria</taxon>
        <taxon>Pseudomonadati</taxon>
        <taxon>Pseudomonadota</taxon>
        <taxon>Alphaproteobacteria</taxon>
        <taxon>Rhodobacterales</taxon>
        <taxon>Paracoccaceae</taxon>
        <taxon>Psychromarinibacter</taxon>
    </lineage>
</organism>
<evidence type="ECO:0000256" key="1">
    <source>
        <dbReference type="ARBA" id="ARBA00004370"/>
    </source>
</evidence>
<dbReference type="GO" id="GO:0016020">
    <property type="term" value="C:membrane"/>
    <property type="evidence" value="ECO:0007669"/>
    <property type="project" value="UniProtKB-SubCell"/>
</dbReference>
<accession>A0AAE3NSQ6</accession>
<proteinExistence type="inferred from homology"/>
<dbReference type="PANTHER" id="PTHR34001:SF3">
    <property type="entry name" value="BLL7405 PROTEIN"/>
    <property type="match status" value="1"/>
</dbReference>
<dbReference type="AlphaFoldDB" id="A0AAE3NSQ6"/>
<keyword evidence="7" id="KW-1185">Reference proteome</keyword>
<evidence type="ECO:0000313" key="6">
    <source>
        <dbReference type="EMBL" id="MDF0601361.1"/>
    </source>
</evidence>